<dbReference type="EMBL" id="PDUG01000005">
    <property type="protein sequence ID" value="PIC29899.1"/>
    <property type="molecule type" value="Genomic_DNA"/>
</dbReference>
<dbReference type="AlphaFoldDB" id="A0A2G5TRG4"/>
<gene>
    <name evidence="2" type="primary">Cnig_chr_V.g21324</name>
    <name evidence="2" type="ORF">B9Z55_021324</name>
</gene>
<sequence length="124" mass="13184">MFFSIILLALLFSSAEMCGNLVQSNAPSKQSDIGADEAFAEVTFQDTKGKTCDQFITLLDVPVQGLFDVKHCTQDSLKLKITPKSGTCDGAIAIATNAHNKFTTTDLESAAYTCHGSATTVTAK</sequence>
<dbReference type="Proteomes" id="UP000230233">
    <property type="component" value="Chromosome V"/>
</dbReference>
<evidence type="ECO:0000313" key="3">
    <source>
        <dbReference type="Proteomes" id="UP000230233"/>
    </source>
</evidence>
<keyword evidence="1" id="KW-0732">Signal</keyword>
<organism evidence="2 3">
    <name type="scientific">Caenorhabditis nigoni</name>
    <dbReference type="NCBI Taxonomy" id="1611254"/>
    <lineage>
        <taxon>Eukaryota</taxon>
        <taxon>Metazoa</taxon>
        <taxon>Ecdysozoa</taxon>
        <taxon>Nematoda</taxon>
        <taxon>Chromadorea</taxon>
        <taxon>Rhabditida</taxon>
        <taxon>Rhabditina</taxon>
        <taxon>Rhabditomorpha</taxon>
        <taxon>Rhabditoidea</taxon>
        <taxon>Rhabditidae</taxon>
        <taxon>Peloderinae</taxon>
        <taxon>Caenorhabditis</taxon>
    </lineage>
</organism>
<name>A0A2G5TRG4_9PELO</name>
<reference evidence="3" key="1">
    <citation type="submission" date="2017-10" db="EMBL/GenBank/DDBJ databases">
        <title>Rapid genome shrinkage in a self-fertile nematode reveals novel sperm competition proteins.</title>
        <authorList>
            <person name="Yin D."/>
            <person name="Schwarz E.M."/>
            <person name="Thomas C.G."/>
            <person name="Felde R.L."/>
            <person name="Korf I.F."/>
            <person name="Cutter A.D."/>
            <person name="Schartner C.M."/>
            <person name="Ralston E.J."/>
            <person name="Meyer B.J."/>
            <person name="Haag E.S."/>
        </authorList>
    </citation>
    <scope>NUCLEOTIDE SEQUENCE [LARGE SCALE GENOMIC DNA]</scope>
    <source>
        <strain evidence="3">JU1422</strain>
    </source>
</reference>
<proteinExistence type="predicted"/>
<comment type="caution">
    <text evidence="2">The sequence shown here is derived from an EMBL/GenBank/DDBJ whole genome shotgun (WGS) entry which is preliminary data.</text>
</comment>
<feature type="chain" id="PRO_5013815004" description="DUF281 domain-containing protein" evidence="1">
    <location>
        <begin position="18"/>
        <end position="124"/>
    </location>
</feature>
<accession>A0A2G5TRG4</accession>
<evidence type="ECO:0000313" key="2">
    <source>
        <dbReference type="EMBL" id="PIC29899.1"/>
    </source>
</evidence>
<evidence type="ECO:0008006" key="4">
    <source>
        <dbReference type="Google" id="ProtNLM"/>
    </source>
</evidence>
<feature type="signal peptide" evidence="1">
    <location>
        <begin position="1"/>
        <end position="17"/>
    </location>
</feature>
<protein>
    <recommendedName>
        <fullName evidence="4">DUF281 domain-containing protein</fullName>
    </recommendedName>
</protein>
<evidence type="ECO:0000256" key="1">
    <source>
        <dbReference type="SAM" id="SignalP"/>
    </source>
</evidence>
<keyword evidence="3" id="KW-1185">Reference proteome</keyword>